<proteinExistence type="inferred from homology"/>
<reference evidence="9 10" key="1">
    <citation type="submission" date="2019-09" db="EMBL/GenBank/DDBJ databases">
        <title>Arthrobacter zafarii sp. nov., a moderately thermotolerant and halotolerant actinobacterium isolated from Cholistan desert soil of Pakistan.</title>
        <authorList>
            <person name="Amin A."/>
            <person name="Ahmed I."/>
            <person name="Khalid N."/>
            <person name="Schumann P."/>
            <person name="Busse H.J."/>
            <person name="Khan I.U."/>
            <person name="Li S."/>
            <person name="Li W.J."/>
        </authorList>
    </citation>
    <scope>NUCLEOTIDE SEQUENCE [LARGE SCALE GENOMIC DNA]</scope>
    <source>
        <strain evidence="9 10">NCCP-1664</strain>
    </source>
</reference>
<keyword evidence="6 7" id="KW-0408">Iron</keyword>
<dbReference type="Gene3D" id="3.20.20.140">
    <property type="entry name" value="Metal-dependent hydrolases"/>
    <property type="match status" value="1"/>
</dbReference>
<dbReference type="NCBIfam" id="TIGR01224">
    <property type="entry name" value="hutI"/>
    <property type="match status" value="1"/>
</dbReference>
<dbReference type="Pfam" id="PF01979">
    <property type="entry name" value="Amidohydro_1"/>
    <property type="match status" value="1"/>
</dbReference>
<evidence type="ECO:0000256" key="7">
    <source>
        <dbReference type="HAMAP-Rule" id="MF_00372"/>
    </source>
</evidence>
<name>A0A5A7NNX4_9MICC</name>
<dbReference type="OrthoDB" id="9776455at2"/>
<feature type="binding site" evidence="7">
    <location>
        <position position="311"/>
    </location>
    <ligand>
        <name>N-formimidoyl-L-glutamate</name>
        <dbReference type="ChEBI" id="CHEBI:58928"/>
    </ligand>
</feature>
<dbReference type="InterPro" id="IPR032466">
    <property type="entry name" value="Metal_Hydrolase"/>
</dbReference>
<keyword evidence="7" id="KW-0963">Cytoplasm</keyword>
<keyword evidence="4 7" id="KW-0369">Histidine metabolism</keyword>
<evidence type="ECO:0000256" key="6">
    <source>
        <dbReference type="ARBA" id="ARBA00023004"/>
    </source>
</evidence>
<dbReference type="PANTHER" id="PTHR42752">
    <property type="entry name" value="IMIDAZOLONEPROPIONASE"/>
    <property type="match status" value="1"/>
</dbReference>
<comment type="function">
    <text evidence="7">Catalyzes the hydrolytic cleavage of the carbon-nitrogen bond in imidazolone-5-propanoate to yield N-formimidoyl-L-glutamate. It is the third step in the universal histidine degradation pathway.</text>
</comment>
<evidence type="ECO:0000313" key="10">
    <source>
        <dbReference type="Proteomes" id="UP000325307"/>
    </source>
</evidence>
<dbReference type="GO" id="GO:0019556">
    <property type="term" value="P:L-histidine catabolic process to glutamate and formamide"/>
    <property type="evidence" value="ECO:0007669"/>
    <property type="project" value="UniProtKB-UniRule"/>
</dbReference>
<comment type="catalytic activity">
    <reaction evidence="7">
        <text>4-imidazolone-5-propanoate + H2O = N-formimidoyl-L-glutamate</text>
        <dbReference type="Rhea" id="RHEA:23660"/>
        <dbReference type="ChEBI" id="CHEBI:15377"/>
        <dbReference type="ChEBI" id="CHEBI:58928"/>
        <dbReference type="ChEBI" id="CHEBI:77893"/>
        <dbReference type="EC" id="3.5.2.7"/>
    </reaction>
</comment>
<keyword evidence="2 7" id="KW-0479">Metal-binding</keyword>
<feature type="binding site" evidence="7">
    <location>
        <position position="132"/>
    </location>
    <ligand>
        <name>4-imidazolone-5-propanoate</name>
        <dbReference type="ChEBI" id="CHEBI:77893"/>
    </ligand>
</feature>
<feature type="binding site" evidence="7">
    <location>
        <position position="67"/>
    </location>
    <ligand>
        <name>Zn(2+)</name>
        <dbReference type="ChEBI" id="CHEBI:29105"/>
    </ligand>
</feature>
<dbReference type="GO" id="GO:0005506">
    <property type="term" value="F:iron ion binding"/>
    <property type="evidence" value="ECO:0007669"/>
    <property type="project" value="UniProtKB-UniRule"/>
</dbReference>
<feature type="binding site" evidence="7">
    <location>
        <position position="220"/>
    </location>
    <ligand>
        <name>Zn(2+)</name>
        <dbReference type="ChEBI" id="CHEBI:29105"/>
    </ligand>
</feature>
<dbReference type="EC" id="3.5.2.7" evidence="1 7"/>
<comment type="cofactor">
    <cofactor evidence="7">
        <name>Zn(2+)</name>
        <dbReference type="ChEBI" id="CHEBI:29105"/>
    </cofactor>
    <cofactor evidence="7">
        <name>Fe(3+)</name>
        <dbReference type="ChEBI" id="CHEBI:29034"/>
    </cofactor>
    <text evidence="7">Binds 1 zinc or iron ion per subunit.</text>
</comment>
<dbReference type="HAMAP" id="MF_00372">
    <property type="entry name" value="HutI"/>
    <property type="match status" value="1"/>
</dbReference>
<dbReference type="GO" id="GO:0008270">
    <property type="term" value="F:zinc ion binding"/>
    <property type="evidence" value="ECO:0007669"/>
    <property type="project" value="UniProtKB-UniRule"/>
</dbReference>
<dbReference type="GO" id="GO:0050480">
    <property type="term" value="F:imidazolonepropionase activity"/>
    <property type="evidence" value="ECO:0007669"/>
    <property type="project" value="UniProtKB-UniRule"/>
</dbReference>
<protein>
    <recommendedName>
        <fullName evidence="1 7">Imidazolonepropionase</fullName>
        <ecNumber evidence="1 7">3.5.2.7</ecNumber>
    </recommendedName>
    <alternativeName>
        <fullName evidence="7">Imidazolone-5-propionate hydrolase</fullName>
    </alternativeName>
</protein>
<comment type="pathway">
    <text evidence="7">Amino-acid degradation; L-histidine degradation into L-glutamate; N-formimidoyl-L-glutamate from L-histidine: step 3/3.</text>
</comment>
<gene>
    <name evidence="7 9" type="primary">hutI</name>
    <name evidence="9" type="ORF">NCCP1664_11200</name>
</gene>
<dbReference type="EMBL" id="BKDJ01000004">
    <property type="protein sequence ID" value="GER22623.1"/>
    <property type="molecule type" value="Genomic_DNA"/>
</dbReference>
<comment type="similarity">
    <text evidence="7">Belongs to the metallo-dependent hydrolases superfamily. HutI family.</text>
</comment>
<keyword evidence="3 7" id="KW-0378">Hydrolase</keyword>
<feature type="binding site" evidence="7">
    <location>
        <position position="220"/>
    </location>
    <ligand>
        <name>Fe(3+)</name>
        <dbReference type="ChEBI" id="CHEBI:29034"/>
    </ligand>
</feature>
<dbReference type="UniPathway" id="UPA00379">
    <property type="reaction ID" value="UER00551"/>
</dbReference>
<dbReference type="GO" id="GO:0005737">
    <property type="term" value="C:cytoplasm"/>
    <property type="evidence" value="ECO:0007669"/>
    <property type="project" value="UniProtKB-SubCell"/>
</dbReference>
<feature type="binding site" evidence="7">
    <location>
        <position position="74"/>
    </location>
    <ligand>
        <name>4-imidazolone-5-propanoate</name>
        <dbReference type="ChEBI" id="CHEBI:77893"/>
    </ligand>
</feature>
<sequence>MNSTLVTNIAELHTVDAEARVLRGAALVMEGERIAWIGDAAAAPAADTVHDAGGRAALPGWVDSHTHLVFAGDRTAEFEARMAGQAYAAGGIATTVAATRQAGDYELTRLLLGRAAEAARGGTTYLETKTGYGLDVEEEARHARIASTVADEVTYLGAHLVPAGADPEEYTDLVCGEMLERVRPYVRWADVFCERGAFTAEQARRVLRACGEAGLGLRVHGNQLGPGAGVQLAVEFGAASVDHVNHLQDADVEALAGTWGSWDATVRTGNPGTVATCLPACDLSTRQPLAPARLLLDAGVEVALASNCNPGTSYTSSMAFCVTTAVLQMGLSVAEAVRAATFGGALALRRHAGLDADGRRAVGSLAVGHRADVQLLNAPSPTHLAYRPGMPLTGAVWRKGVAVAR</sequence>
<dbReference type="RefSeq" id="WP_149956247.1">
    <property type="nucleotide sequence ID" value="NZ_BKDJ01000004.1"/>
</dbReference>
<evidence type="ECO:0000256" key="5">
    <source>
        <dbReference type="ARBA" id="ARBA00022833"/>
    </source>
</evidence>
<dbReference type="Proteomes" id="UP000325307">
    <property type="component" value="Unassembled WGS sequence"/>
</dbReference>
<comment type="subcellular location">
    <subcellularLocation>
        <location evidence="7">Cytoplasm</location>
    </subcellularLocation>
</comment>
<feature type="binding site" evidence="7">
    <location>
        <position position="159"/>
    </location>
    <ligand>
        <name>4-imidazolone-5-propanoate</name>
        <dbReference type="ChEBI" id="CHEBI:77893"/>
    </ligand>
</feature>
<evidence type="ECO:0000256" key="1">
    <source>
        <dbReference type="ARBA" id="ARBA00012864"/>
    </source>
</evidence>
<dbReference type="SUPFAM" id="SSF51338">
    <property type="entry name" value="Composite domain of metallo-dependent hydrolases"/>
    <property type="match status" value="1"/>
</dbReference>
<evidence type="ECO:0000256" key="2">
    <source>
        <dbReference type="ARBA" id="ARBA00022723"/>
    </source>
</evidence>
<keyword evidence="5 7" id="KW-0862">Zinc</keyword>
<dbReference type="PANTHER" id="PTHR42752:SF1">
    <property type="entry name" value="IMIDAZOLONEPROPIONASE-RELATED"/>
    <property type="match status" value="1"/>
</dbReference>
<dbReference type="InterPro" id="IPR006680">
    <property type="entry name" value="Amidohydro-rel"/>
</dbReference>
<feature type="binding site" evidence="7">
    <location>
        <position position="307"/>
    </location>
    <ligand>
        <name>Fe(3+)</name>
        <dbReference type="ChEBI" id="CHEBI:29034"/>
    </ligand>
</feature>
<comment type="caution">
    <text evidence="9">The sequence shown here is derived from an EMBL/GenBank/DDBJ whole genome shotgun (WGS) entry which is preliminary data.</text>
</comment>
<feature type="binding site" evidence="7">
    <location>
        <position position="309"/>
    </location>
    <ligand>
        <name>N-formimidoyl-L-glutamate</name>
        <dbReference type="ChEBI" id="CHEBI:58928"/>
    </ligand>
</feature>
<feature type="binding site" evidence="7">
    <location>
        <position position="67"/>
    </location>
    <ligand>
        <name>Fe(3+)</name>
        <dbReference type="ChEBI" id="CHEBI:29034"/>
    </ligand>
</feature>
<feature type="binding site" evidence="7">
    <location>
        <position position="223"/>
    </location>
    <ligand>
        <name>4-imidazolone-5-propanoate</name>
        <dbReference type="ChEBI" id="CHEBI:77893"/>
    </ligand>
</feature>
<feature type="binding site" evidence="7">
    <location>
        <position position="307"/>
    </location>
    <ligand>
        <name>Zn(2+)</name>
        <dbReference type="ChEBI" id="CHEBI:29105"/>
    </ligand>
</feature>
<feature type="binding site" evidence="7">
    <location>
        <position position="132"/>
    </location>
    <ligand>
        <name>N-formimidoyl-L-glutamate</name>
        <dbReference type="ChEBI" id="CHEBI:58928"/>
    </ligand>
</feature>
<feature type="binding site" evidence="7">
    <location>
        <position position="65"/>
    </location>
    <ligand>
        <name>Fe(3+)</name>
        <dbReference type="ChEBI" id="CHEBI:29034"/>
    </ligand>
</feature>
<dbReference type="AlphaFoldDB" id="A0A5A7NNX4"/>
<organism evidence="9 10">
    <name type="scientific">Zafaria cholistanensis</name>
    <dbReference type="NCBI Taxonomy" id="1682741"/>
    <lineage>
        <taxon>Bacteria</taxon>
        <taxon>Bacillati</taxon>
        <taxon>Actinomycetota</taxon>
        <taxon>Actinomycetes</taxon>
        <taxon>Micrococcales</taxon>
        <taxon>Micrococcaceae</taxon>
        <taxon>Zafaria</taxon>
    </lineage>
</organism>
<feature type="domain" description="Amidohydrolase-related" evidence="8">
    <location>
        <begin position="57"/>
        <end position="377"/>
    </location>
</feature>
<dbReference type="SUPFAM" id="SSF51556">
    <property type="entry name" value="Metallo-dependent hydrolases"/>
    <property type="match status" value="1"/>
</dbReference>
<dbReference type="GO" id="GO:0019557">
    <property type="term" value="P:L-histidine catabolic process to glutamate and formate"/>
    <property type="evidence" value="ECO:0007669"/>
    <property type="project" value="UniProtKB-UniPathway"/>
</dbReference>
<evidence type="ECO:0000256" key="3">
    <source>
        <dbReference type="ARBA" id="ARBA00022801"/>
    </source>
</evidence>
<evidence type="ECO:0000259" key="8">
    <source>
        <dbReference type="Pfam" id="PF01979"/>
    </source>
</evidence>
<dbReference type="InterPro" id="IPR005920">
    <property type="entry name" value="HutI"/>
</dbReference>
<keyword evidence="10" id="KW-1185">Reference proteome</keyword>
<evidence type="ECO:0000256" key="4">
    <source>
        <dbReference type="ARBA" id="ARBA00022808"/>
    </source>
</evidence>
<feature type="binding site" evidence="7">
    <location>
        <position position="312"/>
    </location>
    <ligand>
        <name>4-imidazolone-5-propanoate</name>
        <dbReference type="ChEBI" id="CHEBI:77893"/>
    </ligand>
</feature>
<accession>A0A5A7NNX4</accession>
<evidence type="ECO:0000313" key="9">
    <source>
        <dbReference type="EMBL" id="GER22623.1"/>
    </source>
</evidence>
<dbReference type="Gene3D" id="2.30.40.10">
    <property type="entry name" value="Urease, subunit C, domain 1"/>
    <property type="match status" value="1"/>
</dbReference>
<feature type="binding site" evidence="7">
    <location>
        <position position="65"/>
    </location>
    <ligand>
        <name>Zn(2+)</name>
        <dbReference type="ChEBI" id="CHEBI:29105"/>
    </ligand>
</feature>
<dbReference type="InterPro" id="IPR011059">
    <property type="entry name" value="Metal-dep_hydrolase_composite"/>
</dbReference>